<dbReference type="PANTHER" id="PTHR10906">
    <property type="entry name" value="SECY/SEC61-ALPHA FAMILY MEMBER"/>
    <property type="match status" value="1"/>
</dbReference>
<dbReference type="AlphaFoldDB" id="A0ABC8L2L6"/>
<evidence type="ECO:0000256" key="2">
    <source>
        <dbReference type="RuleBase" id="RU004349"/>
    </source>
</evidence>
<organism evidence="4 5">
    <name type="scientific">Eruca vesicaria subsp. sativa</name>
    <name type="common">Garden rocket</name>
    <name type="synonym">Eruca sativa</name>
    <dbReference type="NCBI Taxonomy" id="29727"/>
    <lineage>
        <taxon>Eukaryota</taxon>
        <taxon>Viridiplantae</taxon>
        <taxon>Streptophyta</taxon>
        <taxon>Embryophyta</taxon>
        <taxon>Tracheophyta</taxon>
        <taxon>Spermatophyta</taxon>
        <taxon>Magnoliopsida</taxon>
        <taxon>eudicotyledons</taxon>
        <taxon>Gunneridae</taxon>
        <taxon>Pentapetalae</taxon>
        <taxon>rosids</taxon>
        <taxon>malvids</taxon>
        <taxon>Brassicales</taxon>
        <taxon>Brassicaceae</taxon>
        <taxon>Brassiceae</taxon>
        <taxon>Eruca</taxon>
    </lineage>
</organism>
<feature type="transmembrane region" description="Helical" evidence="3">
    <location>
        <begin position="106"/>
        <end position="126"/>
    </location>
</feature>
<gene>
    <name evidence="4" type="ORF">ERUC_LOCUS31005</name>
</gene>
<feature type="transmembrane region" description="Helical" evidence="3">
    <location>
        <begin position="291"/>
        <end position="309"/>
    </location>
</feature>
<feature type="transmembrane region" description="Helical" evidence="3">
    <location>
        <begin position="147"/>
        <end position="168"/>
    </location>
</feature>
<feature type="transmembrane region" description="Helical" evidence="3">
    <location>
        <begin position="212"/>
        <end position="231"/>
    </location>
</feature>
<dbReference type="EMBL" id="CAKOAT010412932">
    <property type="protein sequence ID" value="CAH8368578.1"/>
    <property type="molecule type" value="Genomic_DNA"/>
</dbReference>
<protein>
    <submittedName>
        <fullName evidence="4">Uncharacterized protein</fullName>
    </submittedName>
</protein>
<comment type="subcellular location">
    <subcellularLocation>
        <location evidence="1">Plastid</location>
        <location evidence="1">Chloroplast thylakoid membrane</location>
        <topology evidence="1">Multi-pass membrane protein</topology>
    </subcellularLocation>
</comment>
<proteinExistence type="inferred from homology"/>
<keyword evidence="3" id="KW-1133">Transmembrane helix</keyword>
<comment type="similarity">
    <text evidence="2">Belongs to the SecY/SEC61-alpha family.</text>
</comment>
<dbReference type="GO" id="GO:0009535">
    <property type="term" value="C:chloroplast thylakoid membrane"/>
    <property type="evidence" value="ECO:0007669"/>
    <property type="project" value="UniProtKB-SubCell"/>
</dbReference>
<dbReference type="Proteomes" id="UP001642260">
    <property type="component" value="Unassembled WGS sequence"/>
</dbReference>
<evidence type="ECO:0000313" key="5">
    <source>
        <dbReference type="Proteomes" id="UP001642260"/>
    </source>
</evidence>
<comment type="caution">
    <text evidence="4">The sequence shown here is derived from an EMBL/GenBank/DDBJ whole genome shotgun (WGS) entry which is preliminary data.</text>
</comment>
<keyword evidence="3" id="KW-0812">Transmembrane</keyword>
<feature type="transmembrane region" description="Helical" evidence="3">
    <location>
        <begin position="6"/>
        <end position="27"/>
    </location>
</feature>
<sequence>MYGPVAQLGVGNALLIILQLVFAGIILQCLDELLQKGYGLGSAISLFIATSLCESVIWNAFSPVTFFKRSGLEFEGALISLFHNLITKSSIRQAFFRQTFPNVANLLATVLVFLIVVYFQGFRVVLPLSSKNSRQGGYPIKLLYTSNMPIILQTALVSNLYFISQLLYNHFGGNFMVNLLGQWRGPTPVGGLAYLITAPSSLADISAHPFHALFYIVFILSTCAFLSKTWIEVSGSSARDVAKQLKRQGMGMAGHRDSNMLKELNRYIPTAAAFGGMCIGALTVLADLTGAIGSGTGILLAVTTIYQFLDTFDKELATES</sequence>
<dbReference type="Pfam" id="PF00344">
    <property type="entry name" value="SecY"/>
    <property type="match status" value="1"/>
</dbReference>
<evidence type="ECO:0000256" key="3">
    <source>
        <dbReference type="SAM" id="Phobius"/>
    </source>
</evidence>
<keyword evidence="3" id="KW-0472">Membrane</keyword>
<evidence type="ECO:0000256" key="1">
    <source>
        <dbReference type="ARBA" id="ARBA00004454"/>
    </source>
</evidence>
<feature type="transmembrane region" description="Helical" evidence="3">
    <location>
        <begin position="267"/>
        <end position="285"/>
    </location>
</feature>
<dbReference type="InterPro" id="IPR002208">
    <property type="entry name" value="SecY/SEC61-alpha"/>
</dbReference>
<reference evidence="4 5" key="1">
    <citation type="submission" date="2022-03" db="EMBL/GenBank/DDBJ databases">
        <authorList>
            <person name="Macdonald S."/>
            <person name="Ahmed S."/>
            <person name="Newling K."/>
        </authorList>
    </citation>
    <scope>NUCLEOTIDE SEQUENCE [LARGE SCALE GENOMIC DNA]</scope>
</reference>
<evidence type="ECO:0000313" key="4">
    <source>
        <dbReference type="EMBL" id="CAH8368578.1"/>
    </source>
</evidence>
<dbReference type="Gene3D" id="1.10.3370.10">
    <property type="entry name" value="SecY subunit domain"/>
    <property type="match status" value="1"/>
</dbReference>
<keyword evidence="5" id="KW-1185">Reference proteome</keyword>
<feature type="transmembrane region" description="Helical" evidence="3">
    <location>
        <begin position="39"/>
        <end position="61"/>
    </location>
</feature>
<name>A0ABC8L2L6_ERUVS</name>
<dbReference type="InterPro" id="IPR023201">
    <property type="entry name" value="SecY_dom_sf"/>
</dbReference>
<accession>A0ABC8L2L6</accession>
<dbReference type="SUPFAM" id="SSF103491">
    <property type="entry name" value="Preprotein translocase SecY subunit"/>
    <property type="match status" value="1"/>
</dbReference>